<evidence type="ECO:0000313" key="1">
    <source>
        <dbReference type="EMBL" id="QCN96746.1"/>
    </source>
</evidence>
<dbReference type="EMBL" id="CP032322">
    <property type="protein sequence ID" value="QCN96746.1"/>
    <property type="molecule type" value="Genomic_DNA"/>
</dbReference>
<sequence>MRTRPTLAYNSRPLFDGDRAMTPDTAPDISFAEVMLRKGAELLQDTLPEDAAEEAVNIMARRLAIAATMDAPLVVHAEGGGRPEMFEEAMRLAGVSAGERAAALAEARQAERAVVFEFDGTGPLTGNRVVAAVIRPEDRPDLLEAYIAIGRLRDGTAQVTVAPATLRLDARALAETLALIGPAAQHSLNAANAAMAHATNITALPGHELDSMPGALVALYWHAFCLSSARTRLRPTGPNAPTLH</sequence>
<geneLocation type="plasmid" evidence="1 2">
    <name>p1</name>
</geneLocation>
<dbReference type="AlphaFoldDB" id="A0A4D8PDY6"/>
<dbReference type="KEGG" id="aare:D3093_15590"/>
<dbReference type="Proteomes" id="UP000298595">
    <property type="component" value="Plasmid p1"/>
</dbReference>
<keyword evidence="1" id="KW-0614">Plasmid</keyword>
<accession>A0A4D8PDY6</accession>
<organism evidence="1 2">
    <name type="scientific">Azospirillum argentinense</name>
    <dbReference type="NCBI Taxonomy" id="2970906"/>
    <lineage>
        <taxon>Bacteria</taxon>
        <taxon>Pseudomonadati</taxon>
        <taxon>Pseudomonadota</taxon>
        <taxon>Alphaproteobacteria</taxon>
        <taxon>Rhodospirillales</taxon>
        <taxon>Azospirillaceae</taxon>
        <taxon>Azospirillum</taxon>
    </lineage>
</organism>
<name>A0A4D8PDY6_9PROT</name>
<reference evidence="1 2" key="1">
    <citation type="submission" date="2018-09" db="EMBL/GenBank/DDBJ databases">
        <title>Whole genome based analysis of evolution and adaptive divergence in Indian and Brazilian strains of Azospirillum brasilense.</title>
        <authorList>
            <person name="Singh C."/>
            <person name="Tripathi A.K."/>
        </authorList>
    </citation>
    <scope>NUCLEOTIDE SEQUENCE [LARGE SCALE GENOMIC DNA]</scope>
    <source>
        <strain evidence="1 2">MTCC4035</strain>
        <plasmid evidence="1 2">p1</plasmid>
    </source>
</reference>
<evidence type="ECO:0000313" key="2">
    <source>
        <dbReference type="Proteomes" id="UP000298595"/>
    </source>
</evidence>
<protein>
    <submittedName>
        <fullName evidence="1">Uncharacterized protein</fullName>
    </submittedName>
</protein>
<gene>
    <name evidence="1" type="ORF">D3093_15590</name>
</gene>
<proteinExistence type="predicted"/>